<dbReference type="EMBL" id="BSYJ01000004">
    <property type="protein sequence ID" value="GMG87881.1"/>
    <property type="molecule type" value="Genomic_DNA"/>
</dbReference>
<protein>
    <recommendedName>
        <fullName evidence="10">Sulfotransferase family protein</fullName>
    </recommendedName>
</protein>
<dbReference type="InterPro" id="IPR018011">
    <property type="entry name" value="Carb_sulfotrans_8-10"/>
</dbReference>
<keyword evidence="6" id="KW-0472">Membrane</keyword>
<keyword evidence="5" id="KW-0333">Golgi apparatus</keyword>
<evidence type="ECO:0000313" key="8">
    <source>
        <dbReference type="EMBL" id="GMG87881.1"/>
    </source>
</evidence>
<evidence type="ECO:0008006" key="10">
    <source>
        <dbReference type="Google" id="ProtNLM"/>
    </source>
</evidence>
<keyword evidence="9" id="KW-1185">Reference proteome</keyword>
<dbReference type="Gene3D" id="3.40.50.300">
    <property type="entry name" value="P-loop containing nucleotide triphosphate hydrolases"/>
    <property type="match status" value="1"/>
</dbReference>
<sequence>MSTLRNLAWRCVPKFQRRLLLDFLPEYRQREFERTLVGKMTYPDVFDRTQSIFIHVPKNAGKSVTRALYGVKTVGHTTASWYQQADPEKFQRYFKCAFVRNPWDRVASTFTYLRQGGAESSPQDREWSAFMQRFGSFDEFVTGWLTPDNARLRTVLTPQYLFLVNRFGVVEMDFIGRVENVTGDFTVIADKLGVAAELPHLNRSAREDYRALYTDRSREIVGNIYQRDIELFGYDFDGPLA</sequence>
<evidence type="ECO:0000313" key="9">
    <source>
        <dbReference type="Proteomes" id="UP001224392"/>
    </source>
</evidence>
<dbReference type="Pfam" id="PF03567">
    <property type="entry name" value="Sulfotransfer_2"/>
    <property type="match status" value="1"/>
</dbReference>
<name>A0ABQ6M0L1_9GAMM</name>
<accession>A0ABQ6M0L1</accession>
<keyword evidence="3" id="KW-0812">Transmembrane</keyword>
<dbReference type="InterPro" id="IPR027417">
    <property type="entry name" value="P-loop_NTPase"/>
</dbReference>
<evidence type="ECO:0000256" key="5">
    <source>
        <dbReference type="ARBA" id="ARBA00023034"/>
    </source>
</evidence>
<dbReference type="PANTHER" id="PTHR12137:SF54">
    <property type="entry name" value="CARBOHYDRATE SULFOTRANSFERASE"/>
    <property type="match status" value="1"/>
</dbReference>
<evidence type="ECO:0000256" key="2">
    <source>
        <dbReference type="ARBA" id="ARBA00022679"/>
    </source>
</evidence>
<evidence type="ECO:0000256" key="4">
    <source>
        <dbReference type="ARBA" id="ARBA00022989"/>
    </source>
</evidence>
<evidence type="ECO:0000256" key="3">
    <source>
        <dbReference type="ARBA" id="ARBA00022692"/>
    </source>
</evidence>
<gene>
    <name evidence="8" type="ORF">MNKW57_22020</name>
</gene>
<dbReference type="InterPro" id="IPR005331">
    <property type="entry name" value="Sulfotransferase"/>
</dbReference>
<comment type="caution">
    <text evidence="8">The sequence shown here is derived from an EMBL/GenBank/DDBJ whole genome shotgun (WGS) entry which is preliminary data.</text>
</comment>
<organism evidence="8 9">
    <name type="scientific">Biformimicrobium ophioploci</name>
    <dbReference type="NCBI Taxonomy" id="3036711"/>
    <lineage>
        <taxon>Bacteria</taxon>
        <taxon>Pseudomonadati</taxon>
        <taxon>Pseudomonadota</taxon>
        <taxon>Gammaproteobacteria</taxon>
        <taxon>Cellvibrionales</taxon>
        <taxon>Microbulbiferaceae</taxon>
        <taxon>Biformimicrobium</taxon>
    </lineage>
</organism>
<evidence type="ECO:0000256" key="1">
    <source>
        <dbReference type="ARBA" id="ARBA00004323"/>
    </source>
</evidence>
<evidence type="ECO:0000256" key="7">
    <source>
        <dbReference type="ARBA" id="ARBA00023180"/>
    </source>
</evidence>
<comment type="subcellular location">
    <subcellularLocation>
        <location evidence="1">Golgi apparatus membrane</location>
        <topology evidence="1">Single-pass type II membrane protein</topology>
    </subcellularLocation>
</comment>
<keyword evidence="4" id="KW-1133">Transmembrane helix</keyword>
<dbReference type="Proteomes" id="UP001224392">
    <property type="component" value="Unassembled WGS sequence"/>
</dbReference>
<evidence type="ECO:0000256" key="6">
    <source>
        <dbReference type="ARBA" id="ARBA00023136"/>
    </source>
</evidence>
<proteinExistence type="predicted"/>
<dbReference type="RefSeq" id="WP_285764496.1">
    <property type="nucleotide sequence ID" value="NZ_BSYJ01000004.1"/>
</dbReference>
<reference evidence="8 9" key="1">
    <citation type="submission" date="2023-04" db="EMBL/GenBank/DDBJ databases">
        <title>Marinobulbifer ophiurae gen. nov., sp. Nov., isolate from tissue of brittle star Ophioplocus japonicus.</title>
        <authorList>
            <person name="Kawano K."/>
            <person name="Sawayama S."/>
            <person name="Nakagawa S."/>
        </authorList>
    </citation>
    <scope>NUCLEOTIDE SEQUENCE [LARGE SCALE GENOMIC DNA]</scope>
    <source>
        <strain evidence="8 9">NKW57</strain>
    </source>
</reference>
<keyword evidence="2" id="KW-0808">Transferase</keyword>
<dbReference type="PANTHER" id="PTHR12137">
    <property type="entry name" value="CARBOHYDRATE SULFOTRANSFERASE"/>
    <property type="match status" value="1"/>
</dbReference>
<dbReference type="SUPFAM" id="SSF52540">
    <property type="entry name" value="P-loop containing nucleoside triphosphate hydrolases"/>
    <property type="match status" value="1"/>
</dbReference>
<keyword evidence="7" id="KW-0325">Glycoprotein</keyword>